<protein>
    <submittedName>
        <fullName evidence="1">Uncharacterized protein</fullName>
    </submittedName>
</protein>
<sequence length="480" mass="54806">MEIFPTHYVILCSVTLALGWLVQWIYRWVNPICRTGVLPPGSMGFPIVGETLEFFKPSPSLGIPQYYTSRLKRYGPVFKTSLVGQPVVVSMDAEVNRFIFQQEGKLFRSWYPQTTNRIFGKESVASTDGSIHRYIRTLVSRLFGHDNLKDVLFAEMESNVRQSLDAWAAEPSVEVMDAVSRMMFDLTAKKLIDFDIEKSRKFRKNFDAFLEGMISFPLYLPGTTFYRCIQGRKKVQKVLKALLRERLGTPKKLHGDFLDQVVDEVESGRGIIDEKLAGDLVSALLFASFATLAPTLTLAIKFLTDNPNVLAALKEEHEEILQKRGDVSSRITWEDYKSMTFTTQVMNEITRLANLAPGIFRKTQTDVQVKGYTIPAGWLVMVSPMSVHLNPELFQDPLTFNPWRWQDETKRSTMMKNFIPFGGGIRLCVGAEFSKVQMALFIHTLVTKYRWKEIKGGEVQRISEIVFPKGYHIQVIPREG</sequence>
<reference evidence="1" key="2">
    <citation type="submission" date="2025-09" db="UniProtKB">
        <authorList>
            <consortium name="EnsemblPlants"/>
        </authorList>
    </citation>
    <scope>IDENTIFICATION</scope>
</reference>
<reference evidence="1" key="1">
    <citation type="submission" date="2021-05" db="EMBL/GenBank/DDBJ databases">
        <authorList>
            <person name="Scholz U."/>
            <person name="Mascher M."/>
            <person name="Fiebig A."/>
        </authorList>
    </citation>
    <scope>NUCLEOTIDE SEQUENCE [LARGE SCALE GENOMIC DNA]</scope>
</reference>
<name>A0ACD5ZDF8_AVESA</name>
<keyword evidence="2" id="KW-1185">Reference proteome</keyword>
<evidence type="ECO:0000313" key="1">
    <source>
        <dbReference type="EnsemblPlants" id="AVESA.00010b.r2.6CG1144420.1.CDS"/>
    </source>
</evidence>
<organism evidence="1 2">
    <name type="scientific">Avena sativa</name>
    <name type="common">Oat</name>
    <dbReference type="NCBI Taxonomy" id="4498"/>
    <lineage>
        <taxon>Eukaryota</taxon>
        <taxon>Viridiplantae</taxon>
        <taxon>Streptophyta</taxon>
        <taxon>Embryophyta</taxon>
        <taxon>Tracheophyta</taxon>
        <taxon>Spermatophyta</taxon>
        <taxon>Magnoliopsida</taxon>
        <taxon>Liliopsida</taxon>
        <taxon>Poales</taxon>
        <taxon>Poaceae</taxon>
        <taxon>BOP clade</taxon>
        <taxon>Pooideae</taxon>
        <taxon>Poodae</taxon>
        <taxon>Poeae</taxon>
        <taxon>Poeae Chloroplast Group 1 (Aveneae type)</taxon>
        <taxon>Aveninae</taxon>
        <taxon>Avena</taxon>
    </lineage>
</organism>
<dbReference type="EnsemblPlants" id="AVESA.00010b.r2.6CG1144420.1">
    <property type="protein sequence ID" value="AVESA.00010b.r2.6CG1144420.1.CDS"/>
    <property type="gene ID" value="AVESA.00010b.r2.6CG1144420"/>
</dbReference>
<accession>A0ACD5ZDF8</accession>
<dbReference type="Proteomes" id="UP001732700">
    <property type="component" value="Chromosome 6C"/>
</dbReference>
<proteinExistence type="predicted"/>
<evidence type="ECO:0000313" key="2">
    <source>
        <dbReference type="Proteomes" id="UP001732700"/>
    </source>
</evidence>